<evidence type="ECO:0000313" key="4">
    <source>
        <dbReference type="Proteomes" id="UP000178759"/>
    </source>
</evidence>
<feature type="coiled-coil region" evidence="1">
    <location>
        <begin position="40"/>
        <end position="71"/>
    </location>
</feature>
<evidence type="ECO:0000256" key="1">
    <source>
        <dbReference type="SAM" id="Coils"/>
    </source>
</evidence>
<dbReference type="Proteomes" id="UP000178759">
    <property type="component" value="Unassembled WGS sequence"/>
</dbReference>
<keyword evidence="2" id="KW-1133">Transmembrane helix</keyword>
<dbReference type="EMBL" id="MFJV01000001">
    <property type="protein sequence ID" value="OGG24045.1"/>
    <property type="molecule type" value="Genomic_DNA"/>
</dbReference>
<dbReference type="Pfam" id="PF04977">
    <property type="entry name" value="DivIC"/>
    <property type="match status" value="1"/>
</dbReference>
<name>A0A1F6AH84_9BACT</name>
<keyword evidence="2" id="KW-0472">Membrane</keyword>
<protein>
    <recommendedName>
        <fullName evidence="5">Cell division protein FtsL</fullName>
    </recommendedName>
</protein>
<keyword evidence="2" id="KW-0812">Transmembrane</keyword>
<dbReference type="AlphaFoldDB" id="A0A1F6AH84"/>
<feature type="transmembrane region" description="Helical" evidence="2">
    <location>
        <begin position="14"/>
        <end position="38"/>
    </location>
</feature>
<evidence type="ECO:0000313" key="3">
    <source>
        <dbReference type="EMBL" id="OGG24045.1"/>
    </source>
</evidence>
<dbReference type="InterPro" id="IPR007060">
    <property type="entry name" value="FtsL/DivIC"/>
</dbReference>
<proteinExistence type="predicted"/>
<keyword evidence="1" id="KW-0175">Coiled coil</keyword>
<comment type="caution">
    <text evidence="3">The sequence shown here is derived from an EMBL/GenBank/DDBJ whole genome shotgun (WGS) entry which is preliminary data.</text>
</comment>
<dbReference type="STRING" id="1798392.A3A79_02515"/>
<reference evidence="3 4" key="1">
    <citation type="journal article" date="2016" name="Nat. Commun.">
        <title>Thousands of microbial genomes shed light on interconnected biogeochemical processes in an aquifer system.</title>
        <authorList>
            <person name="Anantharaman K."/>
            <person name="Brown C.T."/>
            <person name="Hug L.A."/>
            <person name="Sharon I."/>
            <person name="Castelle C.J."/>
            <person name="Probst A.J."/>
            <person name="Thomas B.C."/>
            <person name="Singh A."/>
            <person name="Wilkins M.J."/>
            <person name="Karaoz U."/>
            <person name="Brodie E.L."/>
            <person name="Williams K.H."/>
            <person name="Hubbard S.S."/>
            <person name="Banfield J.F."/>
        </authorList>
    </citation>
    <scope>NUCLEOTIDE SEQUENCE [LARGE SCALE GENOMIC DNA]</scope>
</reference>
<evidence type="ECO:0008006" key="5">
    <source>
        <dbReference type="Google" id="ProtNLM"/>
    </source>
</evidence>
<gene>
    <name evidence="3" type="ORF">A3A79_02515</name>
</gene>
<sequence>MMGYKIVKFFKSRLFRLVGTLVSIFVIVGVIRSMYSLWQKRDIVNERREVLLDLEKKQEELKKKLNQAQSPEFIEKSAREDLGLIKEGEAIVLVPMLENSKQETEKPEELPNWKKWWKLFF</sequence>
<evidence type="ECO:0000256" key="2">
    <source>
        <dbReference type="SAM" id="Phobius"/>
    </source>
</evidence>
<organism evidence="3 4">
    <name type="scientific">Candidatus Gottesmanbacteria bacterium RIFCSPLOWO2_01_FULL_43_11b</name>
    <dbReference type="NCBI Taxonomy" id="1798392"/>
    <lineage>
        <taxon>Bacteria</taxon>
        <taxon>Candidatus Gottesmaniibacteriota</taxon>
    </lineage>
</organism>
<accession>A0A1F6AH84</accession>